<comment type="caution">
    <text evidence="2">The sequence shown here is derived from an EMBL/GenBank/DDBJ whole genome shotgun (WGS) entry which is preliminary data.</text>
</comment>
<dbReference type="GO" id="GO:0003723">
    <property type="term" value="F:RNA binding"/>
    <property type="evidence" value="ECO:0007669"/>
    <property type="project" value="UniProtKB-KW"/>
</dbReference>
<evidence type="ECO:0000313" key="3">
    <source>
        <dbReference type="Proteomes" id="UP000430692"/>
    </source>
</evidence>
<name>A0A6I4VX95_9BACL</name>
<dbReference type="InterPro" id="IPR036986">
    <property type="entry name" value="S4_RNA-bd_sf"/>
</dbReference>
<dbReference type="SUPFAM" id="SSF55174">
    <property type="entry name" value="Alpha-L RNA-binding motif"/>
    <property type="match status" value="1"/>
</dbReference>
<organism evidence="2 3">
    <name type="scientific">Shimazuella alba</name>
    <dbReference type="NCBI Taxonomy" id="2690964"/>
    <lineage>
        <taxon>Bacteria</taxon>
        <taxon>Bacillati</taxon>
        <taxon>Bacillota</taxon>
        <taxon>Bacilli</taxon>
        <taxon>Bacillales</taxon>
        <taxon>Thermoactinomycetaceae</taxon>
        <taxon>Shimazuella</taxon>
    </lineage>
</organism>
<dbReference type="InterPro" id="IPR014330">
    <property type="entry name" value="RNA-bd_S4-rel_YaaA"/>
</dbReference>
<evidence type="ECO:0000256" key="1">
    <source>
        <dbReference type="PROSITE-ProRule" id="PRU00182"/>
    </source>
</evidence>
<dbReference type="PROSITE" id="PS50889">
    <property type="entry name" value="S4"/>
    <property type="match status" value="1"/>
</dbReference>
<dbReference type="Gene3D" id="3.10.290.10">
    <property type="entry name" value="RNA-binding S4 domain"/>
    <property type="match status" value="1"/>
</dbReference>
<reference evidence="2 3" key="1">
    <citation type="submission" date="2019-12" db="EMBL/GenBank/DDBJ databases">
        <title>Whole-genome analyses of novel actinobacteria.</title>
        <authorList>
            <person name="Sahin N."/>
            <person name="Saygin H."/>
        </authorList>
    </citation>
    <scope>NUCLEOTIDE SEQUENCE [LARGE SCALE GENOMIC DNA]</scope>
    <source>
        <strain evidence="2 3">KC615</strain>
    </source>
</reference>
<sequence>MKKIAIQGEYMTLGQLLKSVDLIASGGEAKIFLQTYQVLINGEPDDRRGRKLYPQDKIGIEGYGEIYLV</sequence>
<dbReference type="EMBL" id="WUUL01000002">
    <property type="protein sequence ID" value="MXQ53084.1"/>
    <property type="molecule type" value="Genomic_DNA"/>
</dbReference>
<keyword evidence="1" id="KW-0694">RNA-binding</keyword>
<gene>
    <name evidence="2" type="primary">yaaA</name>
    <name evidence="2" type="ORF">GSM42_04915</name>
</gene>
<protein>
    <submittedName>
        <fullName evidence="2">S4 domain-containing protein YaaA</fullName>
    </submittedName>
</protein>
<dbReference type="Pfam" id="PF13275">
    <property type="entry name" value="S4_2"/>
    <property type="match status" value="1"/>
</dbReference>
<accession>A0A6I4VX95</accession>
<dbReference type="RefSeq" id="WP_160800414.1">
    <property type="nucleotide sequence ID" value="NZ_WUUL01000002.1"/>
</dbReference>
<evidence type="ECO:0000313" key="2">
    <source>
        <dbReference type="EMBL" id="MXQ53084.1"/>
    </source>
</evidence>
<dbReference type="Proteomes" id="UP000430692">
    <property type="component" value="Unassembled WGS sequence"/>
</dbReference>
<proteinExistence type="predicted"/>
<dbReference type="AlphaFoldDB" id="A0A6I4VX95"/>
<dbReference type="NCBIfam" id="TIGR02988">
    <property type="entry name" value="YaaA_near_RecF"/>
    <property type="match status" value="1"/>
</dbReference>
<keyword evidence="3" id="KW-1185">Reference proteome</keyword>